<gene>
    <name evidence="1" type="ORF">ALO55_02753</name>
</gene>
<dbReference type="RefSeq" id="WP_050772277.1">
    <property type="nucleotide sequence ID" value="NZ_CP166925.2"/>
</dbReference>
<evidence type="ECO:0000313" key="1">
    <source>
        <dbReference type="EMBL" id="KPY20097.1"/>
    </source>
</evidence>
<proteinExistence type="predicted"/>
<comment type="caution">
    <text evidence="1">The sequence shown here is derived from an EMBL/GenBank/DDBJ whole genome shotgun (WGS) entry which is preliminary data.</text>
</comment>
<organism evidence="1 2">
    <name type="scientific">Pseudomonas savastanoi pv. phaseolicola</name>
    <name type="common">Pseudomonas syringae pv. phaseolicola</name>
    <dbReference type="NCBI Taxonomy" id="319"/>
    <lineage>
        <taxon>Bacteria</taxon>
        <taxon>Pseudomonadati</taxon>
        <taxon>Pseudomonadota</taxon>
        <taxon>Gammaproteobacteria</taxon>
        <taxon>Pseudomonadales</taxon>
        <taxon>Pseudomonadaceae</taxon>
        <taxon>Pseudomonas</taxon>
    </lineage>
</organism>
<dbReference type="AlphaFoldDB" id="A0ABD4BK34"/>
<dbReference type="EMBL" id="LJQZ01000066">
    <property type="protein sequence ID" value="KPY20097.1"/>
    <property type="molecule type" value="Genomic_DNA"/>
</dbReference>
<name>A0ABD4BK34_PSESH</name>
<reference evidence="1 2" key="1">
    <citation type="submission" date="2015-09" db="EMBL/GenBank/DDBJ databases">
        <title>Genome announcement of multiple Pseudomonas syringae strains.</title>
        <authorList>
            <person name="Thakur S."/>
            <person name="Wang P.W."/>
            <person name="Gong Y."/>
            <person name="Weir B.S."/>
            <person name="Guttman D.S."/>
        </authorList>
    </citation>
    <scope>NUCLEOTIDE SEQUENCE [LARGE SCALE GENOMIC DNA]</scope>
    <source>
        <strain evidence="1 2">ICMP2740</strain>
    </source>
</reference>
<dbReference type="Proteomes" id="UP000050396">
    <property type="component" value="Unassembled WGS sequence"/>
</dbReference>
<sequence length="211" mass="23056">MAGKKKTPDQAVQAVVLREAGYSLPAIAAQLEISVSTTQRLLKRHPAVVGATTQALIAKAREELINSVFGLESVQLVAASLAAGELSALDLIRLRLTEAIESLDTSTANAPLACRALAACATTLRLTQEVGRKALPLEKLGQALETDELPELIIHVMTEQDVLDMRAEQRRYDAEMNGELNDDEIQNEIWRQHKLGLLNKPELDDDIIEES</sequence>
<accession>A0ABD4BK34</accession>
<evidence type="ECO:0000313" key="2">
    <source>
        <dbReference type="Proteomes" id="UP000050396"/>
    </source>
</evidence>
<protein>
    <submittedName>
        <fullName evidence="1">Uncharacterized protein</fullName>
    </submittedName>
</protein>